<reference evidence="1" key="1">
    <citation type="submission" date="2014-11" db="EMBL/GenBank/DDBJ databases">
        <authorList>
            <person name="Amaro Gonzalez C."/>
        </authorList>
    </citation>
    <scope>NUCLEOTIDE SEQUENCE</scope>
</reference>
<accession>A0A0E9XH09</accession>
<proteinExistence type="predicted"/>
<organism evidence="1">
    <name type="scientific">Anguilla anguilla</name>
    <name type="common">European freshwater eel</name>
    <name type="synonym">Muraena anguilla</name>
    <dbReference type="NCBI Taxonomy" id="7936"/>
    <lineage>
        <taxon>Eukaryota</taxon>
        <taxon>Metazoa</taxon>
        <taxon>Chordata</taxon>
        <taxon>Craniata</taxon>
        <taxon>Vertebrata</taxon>
        <taxon>Euteleostomi</taxon>
        <taxon>Actinopterygii</taxon>
        <taxon>Neopterygii</taxon>
        <taxon>Teleostei</taxon>
        <taxon>Anguilliformes</taxon>
        <taxon>Anguillidae</taxon>
        <taxon>Anguilla</taxon>
    </lineage>
</organism>
<protein>
    <submittedName>
        <fullName evidence="1">Uncharacterized protein</fullName>
    </submittedName>
</protein>
<name>A0A0E9XH09_ANGAN</name>
<sequence>MLKQERAFHQLLPQRWKNRLKCHCIKICLHWI</sequence>
<dbReference type="EMBL" id="GBXM01006570">
    <property type="protein sequence ID" value="JAI02008.1"/>
    <property type="molecule type" value="Transcribed_RNA"/>
</dbReference>
<evidence type="ECO:0000313" key="1">
    <source>
        <dbReference type="EMBL" id="JAI02008.1"/>
    </source>
</evidence>
<reference evidence="1" key="2">
    <citation type="journal article" date="2015" name="Fish Shellfish Immunol.">
        <title>Early steps in the European eel (Anguilla anguilla)-Vibrio vulnificus interaction in the gills: Role of the RtxA13 toxin.</title>
        <authorList>
            <person name="Callol A."/>
            <person name="Pajuelo D."/>
            <person name="Ebbesson L."/>
            <person name="Teles M."/>
            <person name="MacKenzie S."/>
            <person name="Amaro C."/>
        </authorList>
    </citation>
    <scope>NUCLEOTIDE SEQUENCE</scope>
</reference>
<dbReference type="AlphaFoldDB" id="A0A0E9XH09"/>